<dbReference type="Proteomes" id="UP001314903">
    <property type="component" value="Unassembled WGS sequence"/>
</dbReference>
<keyword evidence="2" id="KW-1185">Reference proteome</keyword>
<evidence type="ECO:0000313" key="2">
    <source>
        <dbReference type="Proteomes" id="UP001314903"/>
    </source>
</evidence>
<proteinExistence type="predicted"/>
<protein>
    <submittedName>
        <fullName evidence="1">Uncharacterized protein</fullName>
    </submittedName>
</protein>
<reference evidence="1 2" key="1">
    <citation type="submission" date="2021-03" db="EMBL/GenBank/DDBJ databases">
        <title>Genomic Encyclopedia of Type Strains, Phase IV (KMG-IV): sequencing the most valuable type-strain genomes for metagenomic binning, comparative biology and taxonomic classification.</title>
        <authorList>
            <person name="Goeker M."/>
        </authorList>
    </citation>
    <scope>NUCLEOTIDE SEQUENCE [LARGE SCALE GENOMIC DNA]</scope>
    <source>
        <strain evidence="1 2">DSM 27512</strain>
    </source>
</reference>
<dbReference type="RefSeq" id="WP_281063643.1">
    <property type="nucleotide sequence ID" value="NZ_JAGGLI010000030.1"/>
</dbReference>
<evidence type="ECO:0000313" key="1">
    <source>
        <dbReference type="EMBL" id="MBP2028496.1"/>
    </source>
</evidence>
<accession>A0ABS4KL33</accession>
<name>A0ABS4KL33_9FIRM</name>
<sequence>MKNLMNILKTFPNIIYIDIPNLEKNKILFSPISKKGGSKNV</sequence>
<organism evidence="1 2">
    <name type="scientific">Acetoanaerobium pronyense</name>
    <dbReference type="NCBI Taxonomy" id="1482736"/>
    <lineage>
        <taxon>Bacteria</taxon>
        <taxon>Bacillati</taxon>
        <taxon>Bacillota</taxon>
        <taxon>Clostridia</taxon>
        <taxon>Peptostreptococcales</taxon>
        <taxon>Filifactoraceae</taxon>
        <taxon>Acetoanaerobium</taxon>
    </lineage>
</organism>
<comment type="caution">
    <text evidence="1">The sequence shown here is derived from an EMBL/GenBank/DDBJ whole genome shotgun (WGS) entry which is preliminary data.</text>
</comment>
<gene>
    <name evidence="1" type="ORF">J2Z35_002321</name>
</gene>
<dbReference type="EMBL" id="JAGGLI010000030">
    <property type="protein sequence ID" value="MBP2028496.1"/>
    <property type="molecule type" value="Genomic_DNA"/>
</dbReference>